<dbReference type="Gene3D" id="3.40.50.2000">
    <property type="entry name" value="Glycogen Phosphorylase B"/>
    <property type="match status" value="2"/>
</dbReference>
<dbReference type="NCBIfam" id="TIGR02095">
    <property type="entry name" value="glgA"/>
    <property type="match status" value="1"/>
</dbReference>
<name>A0A926DIS0_9FIRM</name>
<comment type="similarity">
    <text evidence="3 7">Belongs to the glycosyltransferase 1 family. Bacterial/plant glycogen synthase subfamily.</text>
</comment>
<feature type="binding site" evidence="7">
    <location>
        <position position="22"/>
    </location>
    <ligand>
        <name>ADP-alpha-D-glucose</name>
        <dbReference type="ChEBI" id="CHEBI:57498"/>
    </ligand>
</feature>
<comment type="caution">
    <text evidence="10">The sequence shown here is derived from an EMBL/GenBank/DDBJ whole genome shotgun (WGS) entry which is preliminary data.</text>
</comment>
<evidence type="ECO:0000256" key="6">
    <source>
        <dbReference type="ARBA" id="ARBA00023056"/>
    </source>
</evidence>
<dbReference type="AlphaFoldDB" id="A0A926DIS0"/>
<evidence type="ECO:0000259" key="8">
    <source>
        <dbReference type="Pfam" id="PF00534"/>
    </source>
</evidence>
<dbReference type="NCBIfam" id="NF001898">
    <property type="entry name" value="PRK00654.1-1"/>
    <property type="match status" value="1"/>
</dbReference>
<feature type="domain" description="Glycosyl transferase family 1" evidence="8">
    <location>
        <begin position="296"/>
        <end position="445"/>
    </location>
</feature>
<protein>
    <recommendedName>
        <fullName evidence="7">Glycogen synthase</fullName>
        <ecNumber evidence="7">2.4.1.21</ecNumber>
    </recommendedName>
    <alternativeName>
        <fullName evidence="7">Starch [bacterial glycogen] synthase</fullName>
    </alternativeName>
</protein>
<dbReference type="PANTHER" id="PTHR45825">
    <property type="entry name" value="GRANULE-BOUND STARCH SYNTHASE 1, CHLOROPLASTIC/AMYLOPLASTIC"/>
    <property type="match status" value="1"/>
</dbReference>
<organism evidence="10 11">
    <name type="scientific">Guopingia tenuis</name>
    <dbReference type="NCBI Taxonomy" id="2763656"/>
    <lineage>
        <taxon>Bacteria</taxon>
        <taxon>Bacillati</taxon>
        <taxon>Bacillota</taxon>
        <taxon>Clostridia</taxon>
        <taxon>Christensenellales</taxon>
        <taxon>Christensenellaceae</taxon>
        <taxon>Guopingia</taxon>
    </lineage>
</organism>
<evidence type="ECO:0000313" key="11">
    <source>
        <dbReference type="Proteomes" id="UP000617951"/>
    </source>
</evidence>
<evidence type="ECO:0000256" key="5">
    <source>
        <dbReference type="ARBA" id="ARBA00022679"/>
    </source>
</evidence>
<comment type="pathway">
    <text evidence="7">Glycan biosynthesis; glycogen biosynthesis.</text>
</comment>
<dbReference type="SUPFAM" id="SSF53756">
    <property type="entry name" value="UDP-Glycosyltransferase/glycogen phosphorylase"/>
    <property type="match status" value="1"/>
</dbReference>
<dbReference type="EMBL" id="JACRSS010000001">
    <property type="protein sequence ID" value="MBC8537840.1"/>
    <property type="molecule type" value="Genomic_DNA"/>
</dbReference>
<dbReference type="InterPro" id="IPR013534">
    <property type="entry name" value="Starch_synth_cat_dom"/>
</dbReference>
<keyword evidence="4 7" id="KW-0328">Glycosyltransferase</keyword>
<evidence type="ECO:0000259" key="9">
    <source>
        <dbReference type="Pfam" id="PF08323"/>
    </source>
</evidence>
<dbReference type="GO" id="GO:0009011">
    <property type="term" value="F:alpha-1,4-glucan glucosyltransferase (ADP-glucose donor) activity"/>
    <property type="evidence" value="ECO:0007669"/>
    <property type="project" value="UniProtKB-UniRule"/>
</dbReference>
<dbReference type="InterPro" id="IPR011835">
    <property type="entry name" value="GS/SS"/>
</dbReference>
<dbReference type="Proteomes" id="UP000617951">
    <property type="component" value="Unassembled WGS sequence"/>
</dbReference>
<dbReference type="RefSeq" id="WP_178621447.1">
    <property type="nucleotide sequence ID" value="NZ_JACRSS010000001.1"/>
</dbReference>
<keyword evidence="5 7" id="KW-0808">Transferase</keyword>
<comment type="function">
    <text evidence="2 7">Synthesizes alpha-1,4-glucan chains using ADP-glucose.</text>
</comment>
<comment type="catalytic activity">
    <reaction evidence="1 7">
        <text>[(1-&gt;4)-alpha-D-glucosyl](n) + ADP-alpha-D-glucose = [(1-&gt;4)-alpha-D-glucosyl](n+1) + ADP + H(+)</text>
        <dbReference type="Rhea" id="RHEA:18189"/>
        <dbReference type="Rhea" id="RHEA-COMP:9584"/>
        <dbReference type="Rhea" id="RHEA-COMP:9587"/>
        <dbReference type="ChEBI" id="CHEBI:15378"/>
        <dbReference type="ChEBI" id="CHEBI:15444"/>
        <dbReference type="ChEBI" id="CHEBI:57498"/>
        <dbReference type="ChEBI" id="CHEBI:456216"/>
        <dbReference type="EC" id="2.4.1.21"/>
    </reaction>
</comment>
<keyword evidence="6 7" id="KW-0320">Glycogen biosynthesis</keyword>
<dbReference type="EC" id="2.4.1.21" evidence="7"/>
<feature type="domain" description="Starch synthase catalytic" evidence="9">
    <location>
        <begin position="9"/>
        <end position="242"/>
    </location>
</feature>
<dbReference type="PANTHER" id="PTHR45825:SF11">
    <property type="entry name" value="ALPHA AMYLASE DOMAIN-CONTAINING PROTEIN"/>
    <property type="match status" value="1"/>
</dbReference>
<accession>A0A926DIS0</accession>
<evidence type="ECO:0000313" key="10">
    <source>
        <dbReference type="EMBL" id="MBC8537840.1"/>
    </source>
</evidence>
<dbReference type="GO" id="GO:0004373">
    <property type="term" value="F:alpha-1,4-glucan glucosyltransferase (UDP-glucose donor) activity"/>
    <property type="evidence" value="ECO:0007669"/>
    <property type="project" value="InterPro"/>
</dbReference>
<reference evidence="10" key="1">
    <citation type="submission" date="2020-08" db="EMBL/GenBank/DDBJ databases">
        <title>Genome public.</title>
        <authorList>
            <person name="Liu C."/>
            <person name="Sun Q."/>
        </authorList>
    </citation>
    <scope>NUCLEOTIDE SEQUENCE</scope>
    <source>
        <strain evidence="10">NSJ-63</strain>
    </source>
</reference>
<proteinExistence type="inferred from homology"/>
<gene>
    <name evidence="7 10" type="primary">glgA</name>
    <name evidence="10" type="ORF">H8693_02685</name>
</gene>
<keyword evidence="11" id="KW-1185">Reference proteome</keyword>
<dbReference type="Pfam" id="PF00534">
    <property type="entry name" value="Glycos_transf_1"/>
    <property type="match status" value="1"/>
</dbReference>
<dbReference type="HAMAP" id="MF_00484">
    <property type="entry name" value="Glycogen_synth"/>
    <property type="match status" value="1"/>
</dbReference>
<evidence type="ECO:0000256" key="2">
    <source>
        <dbReference type="ARBA" id="ARBA00002764"/>
    </source>
</evidence>
<evidence type="ECO:0000256" key="4">
    <source>
        <dbReference type="ARBA" id="ARBA00022676"/>
    </source>
</evidence>
<dbReference type="Pfam" id="PF08323">
    <property type="entry name" value="Glyco_transf_5"/>
    <property type="match status" value="1"/>
</dbReference>
<evidence type="ECO:0000256" key="7">
    <source>
        <dbReference type="HAMAP-Rule" id="MF_00484"/>
    </source>
</evidence>
<dbReference type="CDD" id="cd03791">
    <property type="entry name" value="GT5_Glycogen_synthase_DULL1-like"/>
    <property type="match status" value="1"/>
</dbReference>
<evidence type="ECO:0000256" key="3">
    <source>
        <dbReference type="ARBA" id="ARBA00010281"/>
    </source>
</evidence>
<dbReference type="InterPro" id="IPR001296">
    <property type="entry name" value="Glyco_trans_1"/>
</dbReference>
<dbReference type="GO" id="GO:0005978">
    <property type="term" value="P:glycogen biosynthetic process"/>
    <property type="evidence" value="ECO:0007669"/>
    <property type="project" value="UniProtKB-UniRule"/>
</dbReference>
<evidence type="ECO:0000256" key="1">
    <source>
        <dbReference type="ARBA" id="ARBA00001478"/>
    </source>
</evidence>
<sequence>MKITSCDAKILIVGAECAPFAKTGGLADVIGTLPGELSKLGLDVRVMLPLHSQIKRKYVGELRHICNFYVHLGWRTQYVGVESIKIGDIVYYFIDNEYYFGGPIYKGGNAEGEQYAYFCRAALEALPLIGFIPDIIHCNDWHTAAIPVLLRTQYQGAPQGSCKTLFTIHNLMYQGKFSRQFIQDLLGIGDEYFAYEIMGDDAGCNLLKGALKFADKISTVSPTYAEEIKYPYYAEGLEGALNYRAADTVGIINGIDTNAFNPQADEWIEAPYSCKDFSGKQKDKEALFAELGINMPAKTPVIGMVSRLTPQKGLDLVRAVLGDIMGENVAFVVLGSGEREYEDFFREAAYRYCGRMAVRTEYNNALAHRIYAGSDFFLMPSQFEPCGISQMIALRYGTLPIVRETGGLVDTVTPYNEFTKEGNGFTFTNYNAHDMLYVIRMALRVYEEADTLRLLRQNAMAEDNSFAASAKEYKRLYLSML</sequence>